<keyword evidence="3" id="KW-1185">Reference proteome</keyword>
<accession>A0ABQ5VVT3</accession>
<dbReference type="EMBL" id="BSNN01000004">
    <property type="protein sequence ID" value="GLQ35254.1"/>
    <property type="molecule type" value="Genomic_DNA"/>
</dbReference>
<evidence type="ECO:0000313" key="2">
    <source>
        <dbReference type="EMBL" id="GLQ35254.1"/>
    </source>
</evidence>
<reference evidence="3" key="1">
    <citation type="journal article" date="2019" name="Int. J. Syst. Evol. Microbiol.">
        <title>The Global Catalogue of Microorganisms (GCM) 10K type strain sequencing project: providing services to taxonomists for standard genome sequencing and annotation.</title>
        <authorList>
            <consortium name="The Broad Institute Genomics Platform"/>
            <consortium name="The Broad Institute Genome Sequencing Center for Infectious Disease"/>
            <person name="Wu L."/>
            <person name="Ma J."/>
        </authorList>
    </citation>
    <scope>NUCLEOTIDE SEQUENCE [LARGE SCALE GENOMIC DNA]</scope>
    <source>
        <strain evidence="3">NBRC 110140</strain>
    </source>
</reference>
<dbReference type="Proteomes" id="UP001156694">
    <property type="component" value="Unassembled WGS sequence"/>
</dbReference>
<feature type="domain" description="DUF3131" evidence="1">
    <location>
        <begin position="82"/>
        <end position="445"/>
    </location>
</feature>
<sequence length="453" mass="50764">MRLGFSVVFVLTLALTQAGMASGIVGLGQQMPKSAQSDNADPEWTTLDPALLSTGPTIKVPRNIPDPRNLPRAPLTPSERAYAQTAWAYFEQNTHPDSGLVPSVRNFKSMTLWDEGGYLLALVSAYKLGLISREQAADRLTKAIGSLANLPLYEGVLPNKAYNIETLAMTDYANKPKPKGIGYSALDIMRMMSGLLVASEHFPELFPLMSLVVDRWDLSKTAHNGRFSGVAILHKTHKIRVQEGRIGYEQYAAVTGKILGLAVDEAYKYDPILRWQQYYDIRLPADKRTKKTHGVSAVTTSEPFLLEVLEYGWRPESFEVAWAVFQAQHDRYKRTGQLTSLSEDHIKGPPYFAYNAILVDFEPFRSVTASRKDVSNKRGISTKASFGWWAVTRHPYTNELIDAVSELQTEDGWMAGLFEENMGKNEIYTLNTNAMILEALHYKAFGPLYQRPM</sequence>
<dbReference type="InterPro" id="IPR021478">
    <property type="entry name" value="DUF3131"/>
</dbReference>
<evidence type="ECO:0000259" key="1">
    <source>
        <dbReference type="Pfam" id="PF11329"/>
    </source>
</evidence>
<dbReference type="Pfam" id="PF11329">
    <property type="entry name" value="DUF3131"/>
    <property type="match status" value="1"/>
</dbReference>
<name>A0ABQ5VVT3_9RHOB</name>
<organism evidence="2 3">
    <name type="scientific">Amylibacter marinus</name>
    <dbReference type="NCBI Taxonomy" id="1475483"/>
    <lineage>
        <taxon>Bacteria</taxon>
        <taxon>Pseudomonadati</taxon>
        <taxon>Pseudomonadota</taxon>
        <taxon>Alphaproteobacteria</taxon>
        <taxon>Rhodobacterales</taxon>
        <taxon>Paracoccaceae</taxon>
        <taxon>Amylibacter</taxon>
    </lineage>
</organism>
<dbReference type="RefSeq" id="WP_284377470.1">
    <property type="nucleotide sequence ID" value="NZ_BSNN01000004.1"/>
</dbReference>
<proteinExistence type="predicted"/>
<comment type="caution">
    <text evidence="2">The sequence shown here is derived from an EMBL/GenBank/DDBJ whole genome shotgun (WGS) entry which is preliminary data.</text>
</comment>
<protein>
    <recommendedName>
        <fullName evidence="1">DUF3131 domain-containing protein</fullName>
    </recommendedName>
</protein>
<dbReference type="Gene3D" id="1.50.10.140">
    <property type="match status" value="1"/>
</dbReference>
<gene>
    <name evidence="2" type="ORF">GCM10007939_15370</name>
</gene>
<evidence type="ECO:0000313" key="3">
    <source>
        <dbReference type="Proteomes" id="UP001156694"/>
    </source>
</evidence>